<gene>
    <name evidence="1" type="ORF">N8T08_002726</name>
</gene>
<organism evidence="1 2">
    <name type="scientific">Aspergillus melleus</name>
    <dbReference type="NCBI Taxonomy" id="138277"/>
    <lineage>
        <taxon>Eukaryota</taxon>
        <taxon>Fungi</taxon>
        <taxon>Dikarya</taxon>
        <taxon>Ascomycota</taxon>
        <taxon>Pezizomycotina</taxon>
        <taxon>Eurotiomycetes</taxon>
        <taxon>Eurotiomycetidae</taxon>
        <taxon>Eurotiales</taxon>
        <taxon>Aspergillaceae</taxon>
        <taxon>Aspergillus</taxon>
        <taxon>Aspergillus subgen. Circumdati</taxon>
    </lineage>
</organism>
<proteinExistence type="predicted"/>
<dbReference type="EMBL" id="JAOPJF010000016">
    <property type="protein sequence ID" value="KAK1146653.1"/>
    <property type="molecule type" value="Genomic_DNA"/>
</dbReference>
<protein>
    <submittedName>
        <fullName evidence="1">Uncharacterized protein</fullName>
    </submittedName>
</protein>
<keyword evidence="2" id="KW-1185">Reference proteome</keyword>
<reference evidence="1 2" key="1">
    <citation type="journal article" date="2023" name="ACS Omega">
        <title>Identification of the Neoaspergillic Acid Biosynthesis Gene Cluster by Establishing an In Vitro CRISPR-Ribonucleoprotein Genetic System in Aspergillus melleus.</title>
        <authorList>
            <person name="Yuan B."/>
            <person name="Grau M.F."/>
            <person name="Murata R.M."/>
            <person name="Torok T."/>
            <person name="Venkateswaran K."/>
            <person name="Stajich J.E."/>
            <person name="Wang C.C.C."/>
        </authorList>
    </citation>
    <scope>NUCLEOTIDE SEQUENCE [LARGE SCALE GENOMIC DNA]</scope>
    <source>
        <strain evidence="1 2">IMV 1140</strain>
    </source>
</reference>
<name>A0ACC3B824_9EURO</name>
<evidence type="ECO:0000313" key="1">
    <source>
        <dbReference type="EMBL" id="KAK1146653.1"/>
    </source>
</evidence>
<sequence length="515" mass="54673">MSGSNPFRPKKPEGELDPSLPVSSSIDSLAIARLTIADPAGHPPSSSSHSTAGSSYFSVPPVYTVPDPSFNPNGIPDLPSSNPTPSNDDSLSSDDQSLSDPFHQHSDPSDDDGPRRKPASIPTSNPTTVPREPLDEEFRRARQPGLPSTPPISATAFGSSAGLPARTRTHDQFPGQENARLLGGNAPAASSNASIRSLTPHGGTRTTNSSVTDVSQTPAHPGIATLPGGDFKPPASRPSNRDRVPPPPPKSHHGKLISPTPSTASSLAQPAPARPTNRYSYHGSPSEASLSPRLSQPQGDYFAGLGERQASERPPETLRRSQSQHKRPPTPPLARRHSQMRRSKTTHSKANTSRLSMPPIKVDVTAESPPPSPGSWSLNPSRTRDARVDTSSSDENSSQPPPPLSIQTSVSKPSTSAVDTSASTSPSNSKASVNKRASQQNPLPPPPPPRRTRGSSNHSSDDTRSASLRSEKPADEKPAFTPEPSNARDILADLTRLQKEVDDLRGHYESRKASH</sequence>
<dbReference type="Proteomes" id="UP001177260">
    <property type="component" value="Unassembled WGS sequence"/>
</dbReference>
<comment type="caution">
    <text evidence="1">The sequence shown here is derived from an EMBL/GenBank/DDBJ whole genome shotgun (WGS) entry which is preliminary data.</text>
</comment>
<accession>A0ACC3B824</accession>
<evidence type="ECO:0000313" key="2">
    <source>
        <dbReference type="Proteomes" id="UP001177260"/>
    </source>
</evidence>